<dbReference type="GO" id="GO:0005524">
    <property type="term" value="F:ATP binding"/>
    <property type="evidence" value="ECO:0007669"/>
    <property type="project" value="UniProtKB-KW"/>
</dbReference>
<dbReference type="InterPro" id="IPR036690">
    <property type="entry name" value="Fdx_antiC-bd_sf"/>
</dbReference>
<dbReference type="GO" id="GO:0004826">
    <property type="term" value="F:phenylalanine-tRNA ligase activity"/>
    <property type="evidence" value="ECO:0007669"/>
    <property type="project" value="UniProtKB-EC"/>
</dbReference>
<dbReference type="AlphaFoldDB" id="A0A0H5R911"/>
<dbReference type="SUPFAM" id="SSF55681">
    <property type="entry name" value="Class II aaRS and biotin synthetases"/>
    <property type="match status" value="1"/>
</dbReference>
<evidence type="ECO:0000256" key="8">
    <source>
        <dbReference type="ARBA" id="ARBA00022946"/>
    </source>
</evidence>
<proteinExistence type="inferred from homology"/>
<evidence type="ECO:0000256" key="9">
    <source>
        <dbReference type="ARBA" id="ARBA00023128"/>
    </source>
</evidence>
<evidence type="ECO:0000256" key="1">
    <source>
        <dbReference type="ARBA" id="ARBA00004305"/>
    </source>
</evidence>
<dbReference type="InterPro" id="IPR002319">
    <property type="entry name" value="Phenylalanyl-tRNA_Synthase"/>
</dbReference>
<dbReference type="PROSITE" id="PS50862">
    <property type="entry name" value="AA_TRNA_LIGASE_II"/>
    <property type="match status" value="1"/>
</dbReference>
<evidence type="ECO:0000256" key="6">
    <source>
        <dbReference type="ARBA" id="ARBA00022840"/>
    </source>
</evidence>
<evidence type="ECO:0000256" key="2">
    <source>
        <dbReference type="ARBA" id="ARBA00008226"/>
    </source>
</evidence>
<evidence type="ECO:0000256" key="7">
    <source>
        <dbReference type="ARBA" id="ARBA00022917"/>
    </source>
</evidence>
<comment type="catalytic activity">
    <reaction evidence="12">
        <text>tRNA(Phe) + L-phenylalanine + ATP = L-phenylalanyl-tRNA(Phe) + AMP + diphosphate + H(+)</text>
        <dbReference type="Rhea" id="RHEA:19413"/>
        <dbReference type="Rhea" id="RHEA-COMP:9668"/>
        <dbReference type="Rhea" id="RHEA-COMP:9699"/>
        <dbReference type="ChEBI" id="CHEBI:15378"/>
        <dbReference type="ChEBI" id="CHEBI:30616"/>
        <dbReference type="ChEBI" id="CHEBI:33019"/>
        <dbReference type="ChEBI" id="CHEBI:58095"/>
        <dbReference type="ChEBI" id="CHEBI:78442"/>
        <dbReference type="ChEBI" id="CHEBI:78531"/>
        <dbReference type="ChEBI" id="CHEBI:456215"/>
        <dbReference type="EC" id="6.1.1.20"/>
    </reaction>
</comment>
<keyword evidence="8" id="KW-0809">Transit peptide</keyword>
<evidence type="ECO:0000256" key="12">
    <source>
        <dbReference type="ARBA" id="ARBA00049255"/>
    </source>
</evidence>
<dbReference type="SMART" id="SM00896">
    <property type="entry name" value="FDX-ACB"/>
    <property type="match status" value="1"/>
</dbReference>
<evidence type="ECO:0000313" key="15">
    <source>
        <dbReference type="EMBL" id="CRZ10266.1"/>
    </source>
</evidence>
<protein>
    <recommendedName>
        <fullName evidence="3">phenylalanine--tRNA ligase</fullName>
        <ecNumber evidence="3">6.1.1.20</ecNumber>
    </recommendedName>
    <alternativeName>
        <fullName evidence="11">Phenylalanyl-tRNA synthetase</fullName>
    </alternativeName>
</protein>
<dbReference type="Gene3D" id="3.30.70.380">
    <property type="entry name" value="Ferrodoxin-fold anticodon-binding domain"/>
    <property type="match status" value="1"/>
</dbReference>
<evidence type="ECO:0000256" key="5">
    <source>
        <dbReference type="ARBA" id="ARBA00022741"/>
    </source>
</evidence>
<evidence type="ECO:0000259" key="13">
    <source>
        <dbReference type="PROSITE" id="PS50862"/>
    </source>
</evidence>
<feature type="domain" description="FDX-ACB" evidence="14">
    <location>
        <begin position="289"/>
        <end position="380"/>
    </location>
</feature>
<evidence type="ECO:0000256" key="3">
    <source>
        <dbReference type="ARBA" id="ARBA00012814"/>
    </source>
</evidence>
<reference evidence="15" key="1">
    <citation type="submission" date="2015-04" db="EMBL/GenBank/DDBJ databases">
        <title>The genome sequence of the plant pathogenic Rhizarian Plasmodiophora brassicae reveals insights in its biotrophic life cycle and the origin of chitin synthesis.</title>
        <authorList>
            <person name="Schwelm A."/>
            <person name="Fogelqvist J."/>
            <person name="Knaust A."/>
            <person name="Julke S."/>
            <person name="Lilja T."/>
            <person name="Dhandapani V."/>
            <person name="Bonilla-Rosso G."/>
            <person name="Karlsson M."/>
            <person name="Shevchenko A."/>
            <person name="Choi S.R."/>
            <person name="Kim H.G."/>
            <person name="Park J.Y."/>
            <person name="Lim Y.P."/>
            <person name="Ludwig-Muller J."/>
            <person name="Dixelius C."/>
        </authorList>
    </citation>
    <scope>NUCLEOTIDE SEQUENCE</scope>
    <source>
        <tissue evidence="15">Potato root galls</tissue>
    </source>
</reference>
<evidence type="ECO:0000256" key="10">
    <source>
        <dbReference type="ARBA" id="ARBA00023146"/>
    </source>
</evidence>
<feature type="domain" description="Aminoacyl-transfer RNA synthetases class-II family profile" evidence="13">
    <location>
        <begin position="131"/>
        <end position="270"/>
    </location>
</feature>
<keyword evidence="4" id="KW-0436">Ligase</keyword>
<sequence>MVWYVRNPVRRLFSTVAFNAGNSVQNNFISNITPSVQSLVSQDLHRQYNHPLCTVKQMISKSFPDFTLIDQLSPIVTFEKNFDHLLIPPDHVSRQPSDTFFVDHHHVLRTHTSAHQTDLIGKGLREFLVCGDCYRRDEIDATHYPAFHQMEGVRMFPNSSSEASIVKDLKDGLETMIHDILGMKMGEGENMRWVDAYFPFTTPSFELEILYRGKWLELLGCGAIHPGVISNVRNLDPEFQRGWAFGIGLERLAMILFDIPDIRLFWSKDPRFLSQFSAGDKNVTFTPYSKYPPCIKDISFWIQPNFHENDLFAIIREVAGDLVESVSLIDEFHCRASIRTSKCYRITYRSMDRSLLNEEIDALQQFIRVKTQEQLNVTLR</sequence>
<dbReference type="InterPro" id="IPR006195">
    <property type="entry name" value="aa-tRNA-synth_II"/>
</dbReference>
<dbReference type="PANTHER" id="PTHR11538">
    <property type="entry name" value="PHENYLALANYL-TRNA SYNTHETASE"/>
    <property type="match status" value="1"/>
</dbReference>
<evidence type="ECO:0000256" key="4">
    <source>
        <dbReference type="ARBA" id="ARBA00022598"/>
    </source>
</evidence>
<dbReference type="InterPro" id="IPR045864">
    <property type="entry name" value="aa-tRNA-synth_II/BPL/LPL"/>
</dbReference>
<dbReference type="Pfam" id="PF03147">
    <property type="entry name" value="FDX-ACB"/>
    <property type="match status" value="1"/>
</dbReference>
<comment type="subcellular location">
    <subcellularLocation>
        <location evidence="1">Mitochondrion matrix</location>
    </subcellularLocation>
</comment>
<dbReference type="InterPro" id="IPR005121">
    <property type="entry name" value="Fdx_antiC-bd"/>
</dbReference>
<keyword evidence="10" id="KW-0030">Aminoacyl-tRNA synthetase</keyword>
<evidence type="ECO:0000259" key="14">
    <source>
        <dbReference type="PROSITE" id="PS51447"/>
    </source>
</evidence>
<keyword evidence="5" id="KW-0547">Nucleotide-binding</keyword>
<dbReference type="SUPFAM" id="SSF54991">
    <property type="entry name" value="Anticodon-binding domain of PheRS"/>
    <property type="match status" value="1"/>
</dbReference>
<dbReference type="GO" id="GO:0000049">
    <property type="term" value="F:tRNA binding"/>
    <property type="evidence" value="ECO:0007669"/>
    <property type="project" value="InterPro"/>
</dbReference>
<dbReference type="PANTHER" id="PTHR11538:SF41">
    <property type="entry name" value="PHENYLALANINE--TRNA LIGASE, MITOCHONDRIAL"/>
    <property type="match status" value="1"/>
</dbReference>
<dbReference type="GO" id="GO:0005759">
    <property type="term" value="C:mitochondrial matrix"/>
    <property type="evidence" value="ECO:0007669"/>
    <property type="project" value="UniProtKB-SubCell"/>
</dbReference>
<accession>A0A0H5R911</accession>
<dbReference type="Pfam" id="PF01409">
    <property type="entry name" value="tRNA-synt_2d"/>
    <property type="match status" value="1"/>
</dbReference>
<keyword evidence="7" id="KW-0648">Protein biosynthesis</keyword>
<dbReference type="CDD" id="cd00496">
    <property type="entry name" value="PheRS_alpha_core"/>
    <property type="match status" value="1"/>
</dbReference>
<dbReference type="EC" id="6.1.1.20" evidence="3"/>
<dbReference type="GO" id="GO:0006432">
    <property type="term" value="P:phenylalanyl-tRNA aminoacylation"/>
    <property type="evidence" value="ECO:0007669"/>
    <property type="project" value="TreeGrafter"/>
</dbReference>
<keyword evidence="9" id="KW-0496">Mitochondrion</keyword>
<name>A0A0H5R911_9EUKA</name>
<dbReference type="PROSITE" id="PS51447">
    <property type="entry name" value="FDX_ACB"/>
    <property type="match status" value="1"/>
</dbReference>
<dbReference type="FunFam" id="3.30.70.380:FF:000002">
    <property type="entry name" value="phenylalanine--tRNA ligase, mitochondrial"/>
    <property type="match status" value="1"/>
</dbReference>
<comment type="similarity">
    <text evidence="2">Belongs to the class-II aminoacyl-tRNA synthetase family.</text>
</comment>
<evidence type="ECO:0000256" key="11">
    <source>
        <dbReference type="ARBA" id="ARBA00031194"/>
    </source>
</evidence>
<dbReference type="Gene3D" id="3.30.930.10">
    <property type="entry name" value="Bira Bifunctional Protein, Domain 2"/>
    <property type="match status" value="1"/>
</dbReference>
<organism evidence="15">
    <name type="scientific">Spongospora subterranea</name>
    <dbReference type="NCBI Taxonomy" id="70186"/>
    <lineage>
        <taxon>Eukaryota</taxon>
        <taxon>Sar</taxon>
        <taxon>Rhizaria</taxon>
        <taxon>Endomyxa</taxon>
        <taxon>Phytomyxea</taxon>
        <taxon>Plasmodiophorida</taxon>
        <taxon>Plasmodiophoridae</taxon>
        <taxon>Spongospora</taxon>
    </lineage>
</organism>
<keyword evidence="6" id="KW-0067">ATP-binding</keyword>
<dbReference type="EMBL" id="HACM01009824">
    <property type="protein sequence ID" value="CRZ10266.1"/>
    <property type="molecule type" value="Transcribed_RNA"/>
</dbReference>